<evidence type="ECO:0000256" key="4">
    <source>
        <dbReference type="ARBA" id="ARBA00023128"/>
    </source>
</evidence>
<evidence type="ECO:0000256" key="5">
    <source>
        <dbReference type="ARBA" id="ARBA00023274"/>
    </source>
</evidence>
<dbReference type="OrthoDB" id="509901at2759"/>
<evidence type="ECO:0000256" key="1">
    <source>
        <dbReference type="ARBA" id="ARBA00004173"/>
    </source>
</evidence>
<reference evidence="9 10" key="1">
    <citation type="submission" date="2016-07" db="EMBL/GenBank/DDBJ databases">
        <title>Pervasive Adenine N6-methylation of Active Genes in Fungi.</title>
        <authorList>
            <consortium name="DOE Joint Genome Institute"/>
            <person name="Mondo S.J."/>
            <person name="Dannebaum R.O."/>
            <person name="Kuo R.C."/>
            <person name="Labutti K."/>
            <person name="Haridas S."/>
            <person name="Kuo A."/>
            <person name="Salamov A."/>
            <person name="Ahrendt S.R."/>
            <person name="Lipzen A."/>
            <person name="Sullivan W."/>
            <person name="Andreopoulos W.B."/>
            <person name="Clum A."/>
            <person name="Lindquist E."/>
            <person name="Daum C."/>
            <person name="Ramamoorthy G.K."/>
            <person name="Gryganskyi A."/>
            <person name="Culley D."/>
            <person name="Magnuson J.K."/>
            <person name="James T.Y."/>
            <person name="O'Malley M.A."/>
            <person name="Stajich J.E."/>
            <person name="Spatafora J.W."/>
            <person name="Visel A."/>
            <person name="Grigoriev I.V."/>
        </authorList>
    </citation>
    <scope>NUCLEOTIDE SEQUENCE [LARGE SCALE GENOMIC DNA]</scope>
    <source>
        <strain evidence="9 10">CBS 115471</strain>
    </source>
</reference>
<evidence type="ECO:0000256" key="3">
    <source>
        <dbReference type="ARBA" id="ARBA00022980"/>
    </source>
</evidence>
<dbReference type="Gene3D" id="3.30.1390.20">
    <property type="entry name" value="Ribosomal protein L30, ferredoxin-like fold domain"/>
    <property type="match status" value="1"/>
</dbReference>
<keyword evidence="3" id="KW-0689">Ribosomal protein</keyword>
<dbReference type="AlphaFoldDB" id="A0A1Y2A8Y6"/>
<comment type="similarity">
    <text evidence="2">Belongs to the universal ribosomal protein uL30 family.</text>
</comment>
<accession>A0A1Y2A8Y6</accession>
<name>A0A1Y2A8Y6_9PLEO</name>
<comment type="function">
    <text evidence="7">Component of the mitochondrial ribosome (mitoribosome), a dedicated translation machinery responsible for the synthesis of mitochondrial genome-encoded proteins, including at least some of the essential transmembrane subunits of the mitochondrial respiratory chain. The mitoribosomes are attached to the mitochondrial inner membrane and translation products are cotranslationally integrated into the membrane.</text>
</comment>
<feature type="domain" description="Large ribosomal subunit protein uL30-like ferredoxin-like fold" evidence="8">
    <location>
        <begin position="4"/>
        <end position="54"/>
    </location>
</feature>
<dbReference type="InterPro" id="IPR005996">
    <property type="entry name" value="Ribosomal_uL30_bac-type"/>
</dbReference>
<dbReference type="FunFam" id="3.30.1390.20:FF:000010">
    <property type="entry name" value="Large subunit ribosomal protein L30"/>
    <property type="match status" value="1"/>
</dbReference>
<protein>
    <recommendedName>
        <fullName evidence="6">Large ribosomal subunit protein uL30m</fullName>
    </recommendedName>
</protein>
<gene>
    <name evidence="9" type="ORF">BCR34DRAFT_553427</name>
</gene>
<dbReference type="GO" id="GO:0003735">
    <property type="term" value="F:structural constituent of ribosome"/>
    <property type="evidence" value="ECO:0007669"/>
    <property type="project" value="InterPro"/>
</dbReference>
<dbReference type="EMBL" id="MCFA01000005">
    <property type="protein sequence ID" value="ORY18770.1"/>
    <property type="molecule type" value="Genomic_DNA"/>
</dbReference>
<dbReference type="CDD" id="cd01658">
    <property type="entry name" value="Ribosomal_L30"/>
    <property type="match status" value="1"/>
</dbReference>
<dbReference type="STRING" id="1231657.A0A1Y2A8Y6"/>
<evidence type="ECO:0000256" key="7">
    <source>
        <dbReference type="ARBA" id="ARBA00037226"/>
    </source>
</evidence>
<evidence type="ECO:0000313" key="10">
    <source>
        <dbReference type="Proteomes" id="UP000193144"/>
    </source>
</evidence>
<dbReference type="GO" id="GO:0006412">
    <property type="term" value="P:translation"/>
    <property type="evidence" value="ECO:0007669"/>
    <property type="project" value="InterPro"/>
</dbReference>
<dbReference type="SUPFAM" id="SSF55129">
    <property type="entry name" value="Ribosomal protein L30p/L7e"/>
    <property type="match status" value="1"/>
</dbReference>
<dbReference type="GO" id="GO:0015934">
    <property type="term" value="C:large ribosomal subunit"/>
    <property type="evidence" value="ECO:0007669"/>
    <property type="project" value="InterPro"/>
</dbReference>
<keyword evidence="10" id="KW-1185">Reference proteome</keyword>
<evidence type="ECO:0000256" key="2">
    <source>
        <dbReference type="ARBA" id="ARBA00007594"/>
    </source>
</evidence>
<comment type="caution">
    <text evidence="9">The sequence shown here is derived from an EMBL/GenBank/DDBJ whole genome shotgun (WGS) entry which is preliminary data.</text>
</comment>
<sequence>MAYFRITLLRSAIGLPLKSRQTLSALGLKKRMATVYHPVTQTIAGQIMRVKELVDVAEVAEPKTVQQMREARRPDPGYYVEKTYGSGDRIV</sequence>
<dbReference type="InterPro" id="IPR016082">
    <property type="entry name" value="Ribosomal_uL30_ferredoxin-like"/>
</dbReference>
<dbReference type="Proteomes" id="UP000193144">
    <property type="component" value="Unassembled WGS sequence"/>
</dbReference>
<dbReference type="GO" id="GO:0005739">
    <property type="term" value="C:mitochondrion"/>
    <property type="evidence" value="ECO:0007669"/>
    <property type="project" value="UniProtKB-SubCell"/>
</dbReference>
<organism evidence="9 10">
    <name type="scientific">Clohesyomyces aquaticus</name>
    <dbReference type="NCBI Taxonomy" id="1231657"/>
    <lineage>
        <taxon>Eukaryota</taxon>
        <taxon>Fungi</taxon>
        <taxon>Dikarya</taxon>
        <taxon>Ascomycota</taxon>
        <taxon>Pezizomycotina</taxon>
        <taxon>Dothideomycetes</taxon>
        <taxon>Pleosporomycetidae</taxon>
        <taxon>Pleosporales</taxon>
        <taxon>Lindgomycetaceae</taxon>
        <taxon>Clohesyomyces</taxon>
    </lineage>
</organism>
<dbReference type="PANTHER" id="PTHR15892">
    <property type="entry name" value="MITOCHONDRIAL RIBOSOMAL PROTEIN L30"/>
    <property type="match status" value="1"/>
</dbReference>
<dbReference type="Pfam" id="PF00327">
    <property type="entry name" value="Ribosomal_L30"/>
    <property type="match status" value="1"/>
</dbReference>
<dbReference type="InterPro" id="IPR036919">
    <property type="entry name" value="Ribo_uL30_ferredoxin-like_sf"/>
</dbReference>
<evidence type="ECO:0000259" key="8">
    <source>
        <dbReference type="Pfam" id="PF00327"/>
    </source>
</evidence>
<comment type="subcellular location">
    <subcellularLocation>
        <location evidence="1">Mitochondrion</location>
    </subcellularLocation>
</comment>
<dbReference type="NCBIfam" id="TIGR01308">
    <property type="entry name" value="rpmD_bact"/>
    <property type="match status" value="1"/>
</dbReference>
<keyword evidence="5" id="KW-0687">Ribonucleoprotein</keyword>
<evidence type="ECO:0000256" key="6">
    <source>
        <dbReference type="ARBA" id="ARBA00035281"/>
    </source>
</evidence>
<keyword evidence="4" id="KW-0496">Mitochondrion</keyword>
<proteinExistence type="inferred from homology"/>
<dbReference type="PANTHER" id="PTHR15892:SF2">
    <property type="entry name" value="LARGE RIBOSOMAL SUBUNIT PROTEIN UL30M"/>
    <property type="match status" value="1"/>
</dbReference>
<evidence type="ECO:0000313" key="9">
    <source>
        <dbReference type="EMBL" id="ORY18770.1"/>
    </source>
</evidence>